<protein>
    <submittedName>
        <fullName evidence="1">Uncharacterized protein</fullName>
    </submittedName>
</protein>
<organism evidence="1 2">
    <name type="scientific">Thelephora ganbajun</name>
    <name type="common">Ganba fungus</name>
    <dbReference type="NCBI Taxonomy" id="370292"/>
    <lineage>
        <taxon>Eukaryota</taxon>
        <taxon>Fungi</taxon>
        <taxon>Dikarya</taxon>
        <taxon>Basidiomycota</taxon>
        <taxon>Agaricomycotina</taxon>
        <taxon>Agaricomycetes</taxon>
        <taxon>Thelephorales</taxon>
        <taxon>Thelephoraceae</taxon>
        <taxon>Thelephora</taxon>
    </lineage>
</organism>
<gene>
    <name evidence="1" type="ORF">BDM02DRAFT_3142281</name>
</gene>
<keyword evidence="2" id="KW-1185">Reference proteome</keyword>
<sequence length="426" mass="47918">MAGTKEARNRSESQEQDENYPSSDEGQGTSAAKPGRKKNPNSQAARRDQNRIAQREFRLRKQQRIRDLEASVEILSGGKDAALAEMREILKDLMAENHTLRGLLRSLSAFIGEGAGGVLPKLGWSLNDFEDYVNRAETDTAWESFQKHKHERQSAQPEASTSQPATNTRKRPVDDPNSNRHKRQRSMTADEEHSNEFPALGSSVPANGNTFNDLLRTNTNASPMFMTPQSAASQPAYSASGSTSSFLHGLGLESPVNGPTDPVSLSLPPPRVNQNLTTVAESPEENETFDPKVEEAGKLIAYHLDNYKRVNTYCLPASLRPTLLQRTMPHESIIDAVLHPEIRDRMIMFRGRYDLVDCLHDYRLSVKVHGDEILNHANWEISEKWLRGYNLLVDTQTIEVVNRWRRERGDPELRVAEFAKSTEHPS</sequence>
<reference evidence="1" key="1">
    <citation type="submission" date="2019-10" db="EMBL/GenBank/DDBJ databases">
        <authorList>
            <consortium name="DOE Joint Genome Institute"/>
            <person name="Kuo A."/>
            <person name="Miyauchi S."/>
            <person name="Kiss E."/>
            <person name="Drula E."/>
            <person name="Kohler A."/>
            <person name="Sanchez-Garcia M."/>
            <person name="Andreopoulos B."/>
            <person name="Barry K.W."/>
            <person name="Bonito G."/>
            <person name="Buee M."/>
            <person name="Carver A."/>
            <person name="Chen C."/>
            <person name="Cichocki N."/>
            <person name="Clum A."/>
            <person name="Culley D."/>
            <person name="Crous P.W."/>
            <person name="Fauchery L."/>
            <person name="Girlanda M."/>
            <person name="Hayes R."/>
            <person name="Keri Z."/>
            <person name="Labutti K."/>
            <person name="Lipzen A."/>
            <person name="Lombard V."/>
            <person name="Magnuson J."/>
            <person name="Maillard F."/>
            <person name="Morin E."/>
            <person name="Murat C."/>
            <person name="Nolan M."/>
            <person name="Ohm R."/>
            <person name="Pangilinan J."/>
            <person name="Pereira M."/>
            <person name="Perotto S."/>
            <person name="Peter M."/>
            <person name="Riley R."/>
            <person name="Sitrit Y."/>
            <person name="Stielow B."/>
            <person name="Szollosi G."/>
            <person name="Zifcakova L."/>
            <person name="Stursova M."/>
            <person name="Spatafora J.W."/>
            <person name="Tedersoo L."/>
            <person name="Vaario L.-M."/>
            <person name="Yamada A."/>
            <person name="Yan M."/>
            <person name="Wang P."/>
            <person name="Xu J."/>
            <person name="Bruns T."/>
            <person name="Baldrian P."/>
            <person name="Vilgalys R."/>
            <person name="Henrissat B."/>
            <person name="Grigoriev I.V."/>
            <person name="Hibbett D."/>
            <person name="Nagy L.G."/>
            <person name="Martin F.M."/>
        </authorList>
    </citation>
    <scope>NUCLEOTIDE SEQUENCE</scope>
    <source>
        <strain evidence="1">P2</strain>
    </source>
</reference>
<proteinExistence type="predicted"/>
<evidence type="ECO:0000313" key="1">
    <source>
        <dbReference type="EMBL" id="KAF9649631.1"/>
    </source>
</evidence>
<comment type="caution">
    <text evidence="1">The sequence shown here is derived from an EMBL/GenBank/DDBJ whole genome shotgun (WGS) entry which is preliminary data.</text>
</comment>
<dbReference type="EMBL" id="MU117995">
    <property type="protein sequence ID" value="KAF9649631.1"/>
    <property type="molecule type" value="Genomic_DNA"/>
</dbReference>
<dbReference type="Proteomes" id="UP000886501">
    <property type="component" value="Unassembled WGS sequence"/>
</dbReference>
<name>A0ACB6ZJN6_THEGA</name>
<evidence type="ECO:0000313" key="2">
    <source>
        <dbReference type="Proteomes" id="UP000886501"/>
    </source>
</evidence>
<reference evidence="1" key="2">
    <citation type="journal article" date="2020" name="Nat. Commun.">
        <title>Large-scale genome sequencing of mycorrhizal fungi provides insights into the early evolution of symbiotic traits.</title>
        <authorList>
            <person name="Miyauchi S."/>
            <person name="Kiss E."/>
            <person name="Kuo A."/>
            <person name="Drula E."/>
            <person name="Kohler A."/>
            <person name="Sanchez-Garcia M."/>
            <person name="Morin E."/>
            <person name="Andreopoulos B."/>
            <person name="Barry K.W."/>
            <person name="Bonito G."/>
            <person name="Buee M."/>
            <person name="Carver A."/>
            <person name="Chen C."/>
            <person name="Cichocki N."/>
            <person name="Clum A."/>
            <person name="Culley D."/>
            <person name="Crous P.W."/>
            <person name="Fauchery L."/>
            <person name="Girlanda M."/>
            <person name="Hayes R.D."/>
            <person name="Keri Z."/>
            <person name="LaButti K."/>
            <person name="Lipzen A."/>
            <person name="Lombard V."/>
            <person name="Magnuson J."/>
            <person name="Maillard F."/>
            <person name="Murat C."/>
            <person name="Nolan M."/>
            <person name="Ohm R.A."/>
            <person name="Pangilinan J."/>
            <person name="Pereira M.F."/>
            <person name="Perotto S."/>
            <person name="Peter M."/>
            <person name="Pfister S."/>
            <person name="Riley R."/>
            <person name="Sitrit Y."/>
            <person name="Stielow J.B."/>
            <person name="Szollosi G."/>
            <person name="Zifcakova L."/>
            <person name="Stursova M."/>
            <person name="Spatafora J.W."/>
            <person name="Tedersoo L."/>
            <person name="Vaario L.M."/>
            <person name="Yamada A."/>
            <person name="Yan M."/>
            <person name="Wang P."/>
            <person name="Xu J."/>
            <person name="Bruns T."/>
            <person name="Baldrian P."/>
            <person name="Vilgalys R."/>
            <person name="Dunand C."/>
            <person name="Henrissat B."/>
            <person name="Grigoriev I.V."/>
            <person name="Hibbett D."/>
            <person name="Nagy L.G."/>
            <person name="Martin F.M."/>
        </authorList>
    </citation>
    <scope>NUCLEOTIDE SEQUENCE</scope>
    <source>
        <strain evidence="1">P2</strain>
    </source>
</reference>
<accession>A0ACB6ZJN6</accession>